<dbReference type="Proteomes" id="UP000029867">
    <property type="component" value="Unassembled WGS sequence"/>
</dbReference>
<evidence type="ECO:0000313" key="2">
    <source>
        <dbReference type="EMBL" id="KGK35353.1"/>
    </source>
</evidence>
<comment type="caution">
    <text evidence="2">The sequence shown here is derived from an EMBL/GenBank/DDBJ whole genome shotgun (WGS) entry which is preliminary data.</text>
</comment>
<feature type="region of interest" description="Disordered" evidence="1">
    <location>
        <begin position="75"/>
        <end position="94"/>
    </location>
</feature>
<gene>
    <name evidence="2" type="ORF">JL09_g5497</name>
</gene>
<feature type="compositionally biased region" description="Basic and acidic residues" evidence="1">
    <location>
        <begin position="28"/>
        <end position="37"/>
    </location>
</feature>
<dbReference type="HOGENOM" id="CLU_1781885_0_0_1"/>
<evidence type="ECO:0000256" key="1">
    <source>
        <dbReference type="SAM" id="MobiDB-lite"/>
    </source>
</evidence>
<organism evidence="2 3">
    <name type="scientific">Pichia kudriavzevii</name>
    <name type="common">Yeast</name>
    <name type="synonym">Issatchenkia orientalis</name>
    <dbReference type="NCBI Taxonomy" id="4909"/>
    <lineage>
        <taxon>Eukaryota</taxon>
        <taxon>Fungi</taxon>
        <taxon>Dikarya</taxon>
        <taxon>Ascomycota</taxon>
        <taxon>Saccharomycotina</taxon>
        <taxon>Pichiomycetes</taxon>
        <taxon>Pichiales</taxon>
        <taxon>Pichiaceae</taxon>
        <taxon>Pichia</taxon>
    </lineage>
</organism>
<dbReference type="eggNOG" id="KOG1012">
    <property type="taxonomic scope" value="Eukaryota"/>
</dbReference>
<feature type="compositionally biased region" description="Basic and acidic residues" evidence="1">
    <location>
        <begin position="44"/>
        <end position="56"/>
    </location>
</feature>
<name>A0A099NRF7_PICKU</name>
<evidence type="ECO:0000313" key="3">
    <source>
        <dbReference type="Proteomes" id="UP000029867"/>
    </source>
</evidence>
<dbReference type="VEuPathDB" id="FungiDB:C5L36_0B03240"/>
<dbReference type="AlphaFoldDB" id="A0A099NRF7"/>
<dbReference type="EMBL" id="JQFK01000721">
    <property type="protein sequence ID" value="KGK35353.1"/>
    <property type="molecule type" value="Genomic_DNA"/>
</dbReference>
<sequence>MSLEDPHIQPPEQTAARDSSASISSIDHLIEDNKLDSSSETSLEEDHTVEHEEERANSAQPAKLNIGAPVSRSIGSKLRKAREEKEAAKRSPHAAAFRGWKEVTGYDDSFALSPVDEIMDLLTRSTSLEEILPENLYGEWFHGVGAL</sequence>
<protein>
    <submittedName>
        <fullName evidence="2">Uncharacterized protein</fullName>
    </submittedName>
</protein>
<feature type="non-terminal residue" evidence="2">
    <location>
        <position position="147"/>
    </location>
</feature>
<feature type="compositionally biased region" description="Low complexity" evidence="1">
    <location>
        <begin position="16"/>
        <end position="27"/>
    </location>
</feature>
<accession>A0A099NRF7</accession>
<feature type="region of interest" description="Disordered" evidence="1">
    <location>
        <begin position="1"/>
        <end position="68"/>
    </location>
</feature>
<reference evidence="3" key="1">
    <citation type="journal article" date="2014" name="Microb. Cell Fact.">
        <title>Exploiting Issatchenkia orientalis SD108 for succinic acid production.</title>
        <authorList>
            <person name="Xiao H."/>
            <person name="Shao Z."/>
            <person name="Jiang Y."/>
            <person name="Dole S."/>
            <person name="Zhao H."/>
        </authorList>
    </citation>
    <scope>NUCLEOTIDE SEQUENCE [LARGE SCALE GENOMIC DNA]</scope>
    <source>
        <strain evidence="3">SD108</strain>
    </source>
</reference>
<proteinExistence type="predicted"/>